<dbReference type="Proteomes" id="UP001153269">
    <property type="component" value="Unassembled WGS sequence"/>
</dbReference>
<dbReference type="AlphaFoldDB" id="A0A9N7VBZ3"/>
<feature type="region of interest" description="Disordered" evidence="1">
    <location>
        <begin position="60"/>
        <end position="84"/>
    </location>
</feature>
<keyword evidence="3" id="KW-1185">Reference proteome</keyword>
<organism evidence="2 3">
    <name type="scientific">Pleuronectes platessa</name>
    <name type="common">European plaice</name>
    <dbReference type="NCBI Taxonomy" id="8262"/>
    <lineage>
        <taxon>Eukaryota</taxon>
        <taxon>Metazoa</taxon>
        <taxon>Chordata</taxon>
        <taxon>Craniata</taxon>
        <taxon>Vertebrata</taxon>
        <taxon>Euteleostomi</taxon>
        <taxon>Actinopterygii</taxon>
        <taxon>Neopterygii</taxon>
        <taxon>Teleostei</taxon>
        <taxon>Neoteleostei</taxon>
        <taxon>Acanthomorphata</taxon>
        <taxon>Carangaria</taxon>
        <taxon>Pleuronectiformes</taxon>
        <taxon>Pleuronectoidei</taxon>
        <taxon>Pleuronectidae</taxon>
        <taxon>Pleuronectes</taxon>
    </lineage>
</organism>
<name>A0A9N7VBZ3_PLEPL</name>
<feature type="compositionally biased region" description="Basic and acidic residues" evidence="1">
    <location>
        <begin position="98"/>
        <end position="120"/>
    </location>
</feature>
<comment type="caution">
    <text evidence="2">The sequence shown here is derived from an EMBL/GenBank/DDBJ whole genome shotgun (WGS) entry which is preliminary data.</text>
</comment>
<evidence type="ECO:0000313" key="2">
    <source>
        <dbReference type="EMBL" id="CAB1445719.1"/>
    </source>
</evidence>
<accession>A0A9N7VBZ3</accession>
<dbReference type="EMBL" id="CADEAL010003768">
    <property type="protein sequence ID" value="CAB1445719.1"/>
    <property type="molecule type" value="Genomic_DNA"/>
</dbReference>
<reference evidence="2" key="1">
    <citation type="submission" date="2020-03" db="EMBL/GenBank/DDBJ databases">
        <authorList>
            <person name="Weist P."/>
        </authorList>
    </citation>
    <scope>NUCLEOTIDE SEQUENCE</scope>
</reference>
<evidence type="ECO:0000313" key="3">
    <source>
        <dbReference type="Proteomes" id="UP001153269"/>
    </source>
</evidence>
<feature type="region of interest" description="Disordered" evidence="1">
    <location>
        <begin position="97"/>
        <end position="120"/>
    </location>
</feature>
<gene>
    <name evidence="2" type="ORF">PLEPLA_LOCUS33456</name>
</gene>
<evidence type="ECO:0000256" key="1">
    <source>
        <dbReference type="SAM" id="MobiDB-lite"/>
    </source>
</evidence>
<proteinExistence type="predicted"/>
<protein>
    <submittedName>
        <fullName evidence="2">Uncharacterized protein</fullName>
    </submittedName>
</protein>
<sequence length="147" mass="16652">MEDKICLHFERVKEIGRRGDKEGGIPGKRGKKGRWEGAVAIRKSFQENLGWASLRKYQSNLLPQQQPPPLEEEEDPDCVQEHSPPILVAQFHRAPVTLEERSSRDSGQKDVFMERSHRDSPARTCFLSAKLQGVLSTSLPRSTVCND</sequence>